<keyword evidence="2" id="KW-1185">Reference proteome</keyword>
<reference evidence="1" key="1">
    <citation type="submission" date="2022-11" db="EMBL/GenBank/DDBJ databases">
        <title>Minimal conservation of predation-associated metabolite biosynthetic gene clusters underscores biosynthetic potential of Myxococcota including descriptions for ten novel species: Archangium lansinium sp. nov., Myxococcus landrumus sp. nov., Nannocystis bai.</title>
        <authorList>
            <person name="Ahearne A."/>
            <person name="Stevens C."/>
            <person name="Phillips K."/>
        </authorList>
    </citation>
    <scope>NUCLEOTIDE SEQUENCE</scope>
    <source>
        <strain evidence="1">Na p29</strain>
    </source>
</reference>
<proteinExistence type="predicted"/>
<sequence length="201" mass="22479">MLVILVYCVFVLMIGVSLRRPIGSLMEAQRQRANLSRELRALENAPELPALTSAHLSPALARLFDETRLLRTALEEPLQAVRAWQAADRNPWLARVDVGDGSDLDRLEEVDVALVNARRGVWDWLGMVEGLPEADQETLTRLGLSVGVVRGALEERDAFRRTSGEARKESARIERLVMHVRAGLDRFEGALSRATRAGLYR</sequence>
<gene>
    <name evidence="1" type="ORF">OV079_12245</name>
</gene>
<protein>
    <submittedName>
        <fullName evidence="1">Uncharacterized protein</fullName>
    </submittedName>
</protein>
<dbReference type="AlphaFoldDB" id="A0A9X3EMB3"/>
<organism evidence="1 2">
    <name type="scientific">Nannocystis pusilla</name>
    <dbReference type="NCBI Taxonomy" id="889268"/>
    <lineage>
        <taxon>Bacteria</taxon>
        <taxon>Pseudomonadati</taxon>
        <taxon>Myxococcota</taxon>
        <taxon>Polyangia</taxon>
        <taxon>Nannocystales</taxon>
        <taxon>Nannocystaceae</taxon>
        <taxon>Nannocystis</taxon>
    </lineage>
</organism>
<name>A0A9X3EMB3_9BACT</name>
<dbReference type="EMBL" id="JAPNKE010000002">
    <property type="protein sequence ID" value="MCY1006316.1"/>
    <property type="molecule type" value="Genomic_DNA"/>
</dbReference>
<comment type="caution">
    <text evidence="1">The sequence shown here is derived from an EMBL/GenBank/DDBJ whole genome shotgun (WGS) entry which is preliminary data.</text>
</comment>
<dbReference type="RefSeq" id="WP_267768449.1">
    <property type="nucleotide sequence ID" value="NZ_JAPNKE010000002.1"/>
</dbReference>
<evidence type="ECO:0000313" key="1">
    <source>
        <dbReference type="EMBL" id="MCY1006316.1"/>
    </source>
</evidence>
<evidence type="ECO:0000313" key="2">
    <source>
        <dbReference type="Proteomes" id="UP001150924"/>
    </source>
</evidence>
<dbReference type="Proteomes" id="UP001150924">
    <property type="component" value="Unassembled WGS sequence"/>
</dbReference>
<accession>A0A9X3EMB3</accession>